<comment type="caution">
    <text evidence="1">The sequence shown here is derived from an EMBL/GenBank/DDBJ whole genome shotgun (WGS) entry which is preliminary data.</text>
</comment>
<name>A0ABD0KQY7_9CAEN</name>
<accession>A0ABD0KQY7</accession>
<gene>
    <name evidence="1" type="ORF">BaRGS_00019241</name>
</gene>
<dbReference type="EMBL" id="JACVVK020000136">
    <property type="protein sequence ID" value="KAK7489607.1"/>
    <property type="molecule type" value="Genomic_DNA"/>
</dbReference>
<organism evidence="1 2">
    <name type="scientific">Batillaria attramentaria</name>
    <dbReference type="NCBI Taxonomy" id="370345"/>
    <lineage>
        <taxon>Eukaryota</taxon>
        <taxon>Metazoa</taxon>
        <taxon>Spiralia</taxon>
        <taxon>Lophotrochozoa</taxon>
        <taxon>Mollusca</taxon>
        <taxon>Gastropoda</taxon>
        <taxon>Caenogastropoda</taxon>
        <taxon>Sorbeoconcha</taxon>
        <taxon>Cerithioidea</taxon>
        <taxon>Batillariidae</taxon>
        <taxon>Batillaria</taxon>
    </lineage>
</organism>
<sequence>MVEYHSIKRCEVFPKLVWVSLGADRVDAVRVMGANVKEEGVWQVRSGGQVSGAQGGSDVIRECQCDRVAHRVTGYASAAAWRTPGMWTTRKR</sequence>
<dbReference type="Proteomes" id="UP001519460">
    <property type="component" value="Unassembled WGS sequence"/>
</dbReference>
<keyword evidence="2" id="KW-1185">Reference proteome</keyword>
<evidence type="ECO:0000313" key="2">
    <source>
        <dbReference type="Proteomes" id="UP001519460"/>
    </source>
</evidence>
<protein>
    <submittedName>
        <fullName evidence="1">Uncharacterized protein</fullName>
    </submittedName>
</protein>
<proteinExistence type="predicted"/>
<dbReference type="AlphaFoldDB" id="A0ABD0KQY7"/>
<evidence type="ECO:0000313" key="1">
    <source>
        <dbReference type="EMBL" id="KAK7489607.1"/>
    </source>
</evidence>
<reference evidence="1 2" key="1">
    <citation type="journal article" date="2023" name="Sci. Data">
        <title>Genome assembly of the Korean intertidal mud-creeper Batillaria attramentaria.</title>
        <authorList>
            <person name="Patra A.K."/>
            <person name="Ho P.T."/>
            <person name="Jun S."/>
            <person name="Lee S.J."/>
            <person name="Kim Y."/>
            <person name="Won Y.J."/>
        </authorList>
    </citation>
    <scope>NUCLEOTIDE SEQUENCE [LARGE SCALE GENOMIC DNA]</scope>
    <source>
        <strain evidence="1">Wonlab-2016</strain>
    </source>
</reference>